<evidence type="ECO:0000256" key="1">
    <source>
        <dbReference type="SAM" id="Phobius"/>
    </source>
</evidence>
<feature type="transmembrane region" description="Helical" evidence="1">
    <location>
        <begin position="7"/>
        <end position="24"/>
    </location>
</feature>
<reference evidence="2" key="1">
    <citation type="journal article" date="2022" name="Front. Genet.">
        <title>Chromosome-Scale Assembly of the Dendrobium nobile Genome Provides Insights Into the Molecular Mechanism of the Biosynthesis of the Medicinal Active Ingredient of Dendrobium.</title>
        <authorList>
            <person name="Xu Q."/>
            <person name="Niu S.-C."/>
            <person name="Li K.-L."/>
            <person name="Zheng P.-J."/>
            <person name="Zhang X.-J."/>
            <person name="Jia Y."/>
            <person name="Liu Y."/>
            <person name="Niu Y.-X."/>
            <person name="Yu L.-H."/>
            <person name="Chen D.-F."/>
            <person name="Zhang G.-Q."/>
        </authorList>
    </citation>
    <scope>NUCLEOTIDE SEQUENCE</scope>
    <source>
        <tissue evidence="2">Leaf</tissue>
    </source>
</reference>
<keyword evidence="3" id="KW-1185">Reference proteome</keyword>
<organism evidence="2 3">
    <name type="scientific">Dendrobium nobile</name>
    <name type="common">Orchid</name>
    <dbReference type="NCBI Taxonomy" id="94219"/>
    <lineage>
        <taxon>Eukaryota</taxon>
        <taxon>Viridiplantae</taxon>
        <taxon>Streptophyta</taxon>
        <taxon>Embryophyta</taxon>
        <taxon>Tracheophyta</taxon>
        <taxon>Spermatophyta</taxon>
        <taxon>Magnoliopsida</taxon>
        <taxon>Liliopsida</taxon>
        <taxon>Asparagales</taxon>
        <taxon>Orchidaceae</taxon>
        <taxon>Epidendroideae</taxon>
        <taxon>Malaxideae</taxon>
        <taxon>Dendrobiinae</taxon>
        <taxon>Dendrobium</taxon>
    </lineage>
</organism>
<dbReference type="AlphaFoldDB" id="A0A8T3AZ64"/>
<feature type="transmembrane region" description="Helical" evidence="1">
    <location>
        <begin position="44"/>
        <end position="70"/>
    </location>
</feature>
<keyword evidence="1" id="KW-0812">Transmembrane</keyword>
<name>A0A8T3AZ64_DENNO</name>
<keyword evidence="1" id="KW-0472">Membrane</keyword>
<proteinExistence type="predicted"/>
<comment type="caution">
    <text evidence="2">The sequence shown here is derived from an EMBL/GenBank/DDBJ whole genome shotgun (WGS) entry which is preliminary data.</text>
</comment>
<accession>A0A8T3AZ64</accession>
<dbReference type="EMBL" id="JAGYWB010000012">
    <property type="protein sequence ID" value="KAI0501679.1"/>
    <property type="molecule type" value="Genomic_DNA"/>
</dbReference>
<dbReference type="Proteomes" id="UP000829196">
    <property type="component" value="Unassembled WGS sequence"/>
</dbReference>
<evidence type="ECO:0000313" key="2">
    <source>
        <dbReference type="EMBL" id="KAI0501679.1"/>
    </source>
</evidence>
<gene>
    <name evidence="2" type="ORF">KFK09_016624</name>
</gene>
<sequence>MIRRWGVLWIMHYYVMVRIIVGENRRGSDLDNDEAAFILHLDSLHLLAIVVVALFFLIEIFCLFCGLMLFSYPLLSSSFATAIG</sequence>
<keyword evidence="1" id="KW-1133">Transmembrane helix</keyword>
<dbReference type="SMR" id="A0A8T3AZ64"/>
<protein>
    <recommendedName>
        <fullName evidence="4">Transmembrane protein</fullName>
    </recommendedName>
</protein>
<evidence type="ECO:0000313" key="3">
    <source>
        <dbReference type="Proteomes" id="UP000829196"/>
    </source>
</evidence>
<evidence type="ECO:0008006" key="4">
    <source>
        <dbReference type="Google" id="ProtNLM"/>
    </source>
</evidence>